<protein>
    <recommendedName>
        <fullName evidence="4">DUF4595 domain-containing protein</fullName>
    </recommendedName>
</protein>
<accession>A0A399SFW6</accession>
<evidence type="ECO:0008006" key="4">
    <source>
        <dbReference type="Google" id="ProtNLM"/>
    </source>
</evidence>
<reference evidence="3" key="1">
    <citation type="submission" date="2018-08" db="EMBL/GenBank/DDBJ databases">
        <title>Mucilaginibacter sp. MYSH2.</title>
        <authorList>
            <person name="Seo T."/>
        </authorList>
    </citation>
    <scope>NUCLEOTIDE SEQUENCE [LARGE SCALE GENOMIC DNA]</scope>
    <source>
        <strain evidence="3">KIRAN</strain>
    </source>
</reference>
<feature type="chain" id="PRO_5017215656" description="DUF4595 domain-containing protein" evidence="1">
    <location>
        <begin position="26"/>
        <end position="264"/>
    </location>
</feature>
<proteinExistence type="predicted"/>
<keyword evidence="1" id="KW-0732">Signal</keyword>
<evidence type="ECO:0000313" key="2">
    <source>
        <dbReference type="EMBL" id="RIJ41433.1"/>
    </source>
</evidence>
<sequence length="264" mass="29604">MNMKTRLLYLLPLAVLLWGCPSSDSETPEPEETCYLQTYTKFQPLGGNKKVAFSTKYTYNTQGQLTTVALDSANVTLRTGQVSYDSQKRLSEIAYPNSKVVYTYNAQNQLTRQSRHIASGNGAYTENEYYTFAYGSKGHLSEARYHFAGTDQSSWYYTWKYTYNDSGNPTRIEMLDARGDRLSLTEISFDNHPSPQNSLPPGFFEPLLAASAHNPVAVTVTNQHQGTLSFAVSYTYNPEGLPVSAVKTYGSGEQEQMAYTYTCF</sequence>
<dbReference type="AlphaFoldDB" id="A0A399SFW6"/>
<evidence type="ECO:0000313" key="3">
    <source>
        <dbReference type="Proteomes" id="UP000266005"/>
    </source>
</evidence>
<dbReference type="EMBL" id="QWGE01000002">
    <property type="protein sequence ID" value="RIJ41433.1"/>
    <property type="molecule type" value="Genomic_DNA"/>
</dbReference>
<comment type="caution">
    <text evidence="2">The sequence shown here is derived from an EMBL/GenBank/DDBJ whole genome shotgun (WGS) entry which is preliminary data.</text>
</comment>
<evidence type="ECO:0000256" key="1">
    <source>
        <dbReference type="SAM" id="SignalP"/>
    </source>
</evidence>
<gene>
    <name evidence="2" type="ORF">D1627_05160</name>
</gene>
<feature type="signal peptide" evidence="1">
    <location>
        <begin position="1"/>
        <end position="25"/>
    </location>
</feature>
<dbReference type="Gene3D" id="2.180.10.10">
    <property type="entry name" value="RHS repeat-associated core"/>
    <property type="match status" value="1"/>
</dbReference>
<keyword evidence="3" id="KW-1185">Reference proteome</keyword>
<organism evidence="2 3">
    <name type="scientific">Pontibacter oryzae</name>
    <dbReference type="NCBI Taxonomy" id="2304593"/>
    <lineage>
        <taxon>Bacteria</taxon>
        <taxon>Pseudomonadati</taxon>
        <taxon>Bacteroidota</taxon>
        <taxon>Cytophagia</taxon>
        <taxon>Cytophagales</taxon>
        <taxon>Hymenobacteraceae</taxon>
        <taxon>Pontibacter</taxon>
    </lineage>
</organism>
<dbReference type="Proteomes" id="UP000266005">
    <property type="component" value="Unassembled WGS sequence"/>
</dbReference>
<name>A0A399SFW6_9BACT</name>